<organism evidence="13 14">
    <name type="scientific">Drosophila suzukii</name>
    <name type="common">Spotted-wing drosophila fruit fly</name>
    <dbReference type="NCBI Taxonomy" id="28584"/>
    <lineage>
        <taxon>Eukaryota</taxon>
        <taxon>Metazoa</taxon>
        <taxon>Ecdysozoa</taxon>
        <taxon>Arthropoda</taxon>
        <taxon>Hexapoda</taxon>
        <taxon>Insecta</taxon>
        <taxon>Pterygota</taxon>
        <taxon>Neoptera</taxon>
        <taxon>Endopterygota</taxon>
        <taxon>Diptera</taxon>
        <taxon>Brachycera</taxon>
        <taxon>Muscomorpha</taxon>
        <taxon>Ephydroidea</taxon>
        <taxon>Drosophilidae</taxon>
        <taxon>Drosophila</taxon>
        <taxon>Sophophora</taxon>
    </lineage>
</organism>
<dbReference type="NCBIfam" id="TIGR00813">
    <property type="entry name" value="sss"/>
    <property type="match status" value="1"/>
</dbReference>
<feature type="transmembrane region" description="Helical" evidence="12">
    <location>
        <begin position="351"/>
        <end position="375"/>
    </location>
</feature>
<dbReference type="GeneID" id="108020794"/>
<dbReference type="InterPro" id="IPR001734">
    <property type="entry name" value="Na/solute_symporter"/>
</dbReference>
<feature type="transmembrane region" description="Helical" evidence="12">
    <location>
        <begin position="65"/>
        <end position="84"/>
    </location>
</feature>
<dbReference type="InterPro" id="IPR038377">
    <property type="entry name" value="Na/Glc_symporter_sf"/>
</dbReference>
<keyword evidence="7" id="KW-0915">Sodium</keyword>
<evidence type="ECO:0000256" key="11">
    <source>
        <dbReference type="RuleBase" id="RU362091"/>
    </source>
</evidence>
<dbReference type="PROSITE" id="PS50283">
    <property type="entry name" value="NA_SOLUT_SYMP_3"/>
    <property type="match status" value="1"/>
</dbReference>
<dbReference type="Pfam" id="PF00474">
    <property type="entry name" value="SSF"/>
    <property type="match status" value="1"/>
</dbReference>
<feature type="transmembrane region" description="Helical" evidence="12">
    <location>
        <begin position="395"/>
        <end position="415"/>
    </location>
</feature>
<feature type="transmembrane region" description="Helical" evidence="12">
    <location>
        <begin position="252"/>
        <end position="270"/>
    </location>
</feature>
<comment type="subcellular location">
    <subcellularLocation>
        <location evidence="1">Cell membrane</location>
        <topology evidence="1">Multi-pass membrane protein</topology>
    </subcellularLocation>
</comment>
<reference evidence="14" key="1">
    <citation type="submission" date="2025-08" db="UniProtKB">
        <authorList>
            <consortium name="RefSeq"/>
        </authorList>
    </citation>
    <scope>IDENTIFICATION</scope>
</reference>
<proteinExistence type="inferred from homology"/>
<feature type="transmembrane region" description="Helical" evidence="12">
    <location>
        <begin position="291"/>
        <end position="313"/>
    </location>
</feature>
<evidence type="ECO:0000256" key="2">
    <source>
        <dbReference type="ARBA" id="ARBA00006434"/>
    </source>
</evidence>
<sequence length="595" mass="65209">MDNYRFGTIDYIALLGVTVLSTGIGLYFGRKPQNELHEVKVSQPKENFGYKKIDEYLLGSRNMKAVPVAISLIGSFVSGVTIVGTPSEIYHYGTQYFLVIIGIILQGIVMSYIYLPVYSAIKIGSAYEYLGLRFNSSVRSIASIIYIFSTLTYLPFVVFVPALSLNQVSGLNIYLIEVVVIMACVIYTFMGGLKAVVHTDVWQVLVMFFSMVAIAVLAIYYSNGLGALFDDVEKGGRLILTNTNPSPYVRHTVWSVIIGGFSFFTSNSAAGQHMVQRYLSLPSLKKSREASCLYTIGVAIFVSVCCFSGLLIYSKYKNCDPLSAGLITNDDQLLPLFVVQSMGHIYGMPGLFIAGIFGAGLSSLSSCFNTISLVFLEDIVRGFLKRQPSERVATILIKSSIIFQGILTFLLVFLLQYLRGILSVCNAITSITSGTALGIFTLGMLVPWANTIGSAVGGISSILLAGWITFGSQIAAASGQLKSQMLPVSVKGCLDNVTIPEAHWVDQDQVFPLYRLSYLWINPIGVVTALVVGTLVSLVTKPTDIKTLRAELISPVIHRFLPKECFEGRTHRPDTPENLLNEVLKEYEEDLLIVP</sequence>
<keyword evidence="9 12" id="KW-0472">Membrane</keyword>
<keyword evidence="13" id="KW-1185">Reference proteome</keyword>
<dbReference type="CDD" id="cd11492">
    <property type="entry name" value="SLC5sbd_NIS-SMVT"/>
    <property type="match status" value="1"/>
</dbReference>
<feature type="transmembrane region" description="Helical" evidence="12">
    <location>
        <begin position="171"/>
        <end position="189"/>
    </location>
</feature>
<keyword evidence="8" id="KW-0406">Ion transport</keyword>
<evidence type="ECO:0000256" key="3">
    <source>
        <dbReference type="ARBA" id="ARBA00022448"/>
    </source>
</evidence>
<keyword evidence="5 12" id="KW-0812">Transmembrane</keyword>
<evidence type="ECO:0000256" key="1">
    <source>
        <dbReference type="ARBA" id="ARBA00004651"/>
    </source>
</evidence>
<dbReference type="RefSeq" id="XP_036674619.3">
    <property type="nucleotide sequence ID" value="XM_036818724.3"/>
</dbReference>
<gene>
    <name evidence="14" type="primary">LOC108020794</name>
</gene>
<evidence type="ECO:0000313" key="13">
    <source>
        <dbReference type="Proteomes" id="UP001652628"/>
    </source>
</evidence>
<dbReference type="PANTHER" id="PTHR42985:SF41">
    <property type="entry name" value="GH19970P-RELATED"/>
    <property type="match status" value="1"/>
</dbReference>
<feature type="transmembrane region" description="Helical" evidence="12">
    <location>
        <begin position="455"/>
        <end position="476"/>
    </location>
</feature>
<accession>A0AB40AA72</accession>
<evidence type="ECO:0000313" key="14">
    <source>
        <dbReference type="RefSeq" id="XP_036674619.3"/>
    </source>
</evidence>
<evidence type="ECO:0000256" key="7">
    <source>
        <dbReference type="ARBA" id="ARBA00023053"/>
    </source>
</evidence>
<evidence type="ECO:0000256" key="5">
    <source>
        <dbReference type="ARBA" id="ARBA00022692"/>
    </source>
</evidence>
<evidence type="ECO:0000256" key="12">
    <source>
        <dbReference type="SAM" id="Phobius"/>
    </source>
</evidence>
<feature type="transmembrane region" description="Helical" evidence="12">
    <location>
        <begin position="141"/>
        <end position="165"/>
    </location>
</feature>
<evidence type="ECO:0000256" key="6">
    <source>
        <dbReference type="ARBA" id="ARBA00022989"/>
    </source>
</evidence>
<dbReference type="Gene3D" id="1.20.1730.10">
    <property type="entry name" value="Sodium/glucose cotransporter"/>
    <property type="match status" value="1"/>
</dbReference>
<protein>
    <submittedName>
        <fullName evidence="14">Sodium-coupled monocarboxylate transporter 1 isoform X1</fullName>
    </submittedName>
</protein>
<evidence type="ECO:0000256" key="4">
    <source>
        <dbReference type="ARBA" id="ARBA00022475"/>
    </source>
</evidence>
<keyword evidence="3" id="KW-0813">Transport</keyword>
<feature type="transmembrane region" description="Helical" evidence="12">
    <location>
        <begin position="201"/>
        <end position="221"/>
    </location>
</feature>
<feature type="transmembrane region" description="Helical" evidence="12">
    <location>
        <begin position="6"/>
        <end position="28"/>
    </location>
</feature>
<keyword evidence="6 12" id="KW-1133">Transmembrane helix</keyword>
<dbReference type="PANTHER" id="PTHR42985">
    <property type="entry name" value="SODIUM-COUPLED MONOCARBOXYLATE TRANSPORTER"/>
    <property type="match status" value="1"/>
</dbReference>
<feature type="transmembrane region" description="Helical" evidence="12">
    <location>
        <begin position="96"/>
        <end position="121"/>
    </location>
</feature>
<evidence type="ECO:0000256" key="10">
    <source>
        <dbReference type="ARBA" id="ARBA00023201"/>
    </source>
</evidence>
<comment type="similarity">
    <text evidence="2 11">Belongs to the sodium:solute symporter (SSF) (TC 2.A.21) family.</text>
</comment>
<evidence type="ECO:0000256" key="8">
    <source>
        <dbReference type="ARBA" id="ARBA00023065"/>
    </source>
</evidence>
<feature type="transmembrane region" description="Helical" evidence="12">
    <location>
        <begin position="518"/>
        <end position="539"/>
    </location>
</feature>
<dbReference type="Proteomes" id="UP001652628">
    <property type="component" value="Chromosome 3"/>
</dbReference>
<keyword evidence="10" id="KW-0739">Sodium transport</keyword>
<name>A0AB40AA72_DROSZ</name>
<feature type="transmembrane region" description="Helical" evidence="12">
    <location>
        <begin position="421"/>
        <end position="443"/>
    </location>
</feature>
<evidence type="ECO:0000256" key="9">
    <source>
        <dbReference type="ARBA" id="ARBA00023136"/>
    </source>
</evidence>
<keyword evidence="4" id="KW-1003">Cell membrane</keyword>
<dbReference type="InterPro" id="IPR051163">
    <property type="entry name" value="Sodium:Solute_Symporter_SSF"/>
</dbReference>